<dbReference type="OMA" id="WAASIDT"/>
<dbReference type="Proteomes" id="UP000054928">
    <property type="component" value="Unassembled WGS sequence"/>
</dbReference>
<keyword evidence="2" id="KW-0695">RNA-directed DNA polymerase</keyword>
<dbReference type="EMBL" id="CCYD01001583">
    <property type="protein sequence ID" value="CEG45564.1"/>
    <property type="molecule type" value="Genomic_DNA"/>
</dbReference>
<proteinExistence type="predicted"/>
<keyword evidence="2" id="KW-0548">Nucleotidyltransferase</keyword>
<dbReference type="STRING" id="4781.A0A0P1AV05"/>
<dbReference type="RefSeq" id="XP_024581933.1">
    <property type="nucleotide sequence ID" value="XM_024716322.1"/>
</dbReference>
<evidence type="ECO:0000259" key="1">
    <source>
        <dbReference type="Pfam" id="PF07727"/>
    </source>
</evidence>
<name>A0A0P1AV05_PLAHL</name>
<dbReference type="OrthoDB" id="413361at2759"/>
<accession>A0A0P1AV05</accession>
<keyword evidence="2" id="KW-0808">Transferase</keyword>
<dbReference type="AlphaFoldDB" id="A0A0P1AV05"/>
<reference evidence="3" key="1">
    <citation type="submission" date="2014-09" db="EMBL/GenBank/DDBJ databases">
        <authorList>
            <person name="Sharma Rahul"/>
            <person name="Thines Marco"/>
        </authorList>
    </citation>
    <scope>NUCLEOTIDE SEQUENCE [LARGE SCALE GENOMIC DNA]</scope>
</reference>
<evidence type="ECO:0000313" key="3">
    <source>
        <dbReference type="Proteomes" id="UP000054928"/>
    </source>
</evidence>
<evidence type="ECO:0000313" key="2">
    <source>
        <dbReference type="EMBL" id="CEG45564.1"/>
    </source>
</evidence>
<feature type="domain" description="Reverse transcriptase Ty1/copia-type" evidence="1">
    <location>
        <begin position="5"/>
        <end position="193"/>
    </location>
</feature>
<organism evidence="2 3">
    <name type="scientific">Plasmopara halstedii</name>
    <name type="common">Downy mildew of sunflower</name>
    <dbReference type="NCBI Taxonomy" id="4781"/>
    <lineage>
        <taxon>Eukaryota</taxon>
        <taxon>Sar</taxon>
        <taxon>Stramenopiles</taxon>
        <taxon>Oomycota</taxon>
        <taxon>Peronosporomycetes</taxon>
        <taxon>Peronosporales</taxon>
        <taxon>Peronosporaceae</taxon>
        <taxon>Plasmopara</taxon>
    </lineage>
</organism>
<dbReference type="GO" id="GO:0003964">
    <property type="term" value="F:RNA-directed DNA polymerase activity"/>
    <property type="evidence" value="ECO:0007669"/>
    <property type="project" value="UniProtKB-KW"/>
</dbReference>
<dbReference type="Pfam" id="PF07727">
    <property type="entry name" value="RVT_2"/>
    <property type="match status" value="1"/>
</dbReference>
<sequence>MITAKVISAMAQHWKLPARHGDVPNAYVKASAEEEFPIYIKTPQGMEIRDQVLKELGVNSTNEIILLLLQSLYGLKQAGRLWNRLLSTKLTDLGLKQSIVEPCLFYRKDGREILLVGIYVDELLVTGTNDDLVNKLFESLKILQIKDLGEVNKFLGTRIIKHEEDYFLDQEHLINDLLNQYGMNDAKMTKAPIDSGHLCDESSPKLHDPKNFRSLAGSLL</sequence>
<dbReference type="GeneID" id="36396906"/>
<dbReference type="InterPro" id="IPR013103">
    <property type="entry name" value="RVT_2"/>
</dbReference>
<keyword evidence="3" id="KW-1185">Reference proteome</keyword>
<protein>
    <submittedName>
        <fullName evidence="2">FOG: Transposon-encoded proteins with TYA, reverse transcriptase, integrase domains in various combinations</fullName>
    </submittedName>
</protein>